<gene>
    <name evidence="2" type="ORF">GGR37_002609</name>
</gene>
<comment type="similarity">
    <text evidence="1">Belongs to the enoyl-CoA hydratase/isomerase family.</text>
</comment>
<evidence type="ECO:0000313" key="3">
    <source>
        <dbReference type="Proteomes" id="UP000538566"/>
    </source>
</evidence>
<dbReference type="EC" id="4.2.1.17" evidence="2"/>
<dbReference type="Proteomes" id="UP000538566">
    <property type="component" value="Unassembled WGS sequence"/>
</dbReference>
<dbReference type="SUPFAM" id="SSF52096">
    <property type="entry name" value="ClpP/crotonase"/>
    <property type="match status" value="1"/>
</dbReference>
<evidence type="ECO:0000256" key="1">
    <source>
        <dbReference type="ARBA" id="ARBA00005254"/>
    </source>
</evidence>
<dbReference type="InterPro" id="IPR029045">
    <property type="entry name" value="ClpP/crotonase-like_dom_sf"/>
</dbReference>
<dbReference type="EMBL" id="JACHOA010000004">
    <property type="protein sequence ID" value="MBB4614323.1"/>
    <property type="molecule type" value="Genomic_DNA"/>
</dbReference>
<dbReference type="OrthoDB" id="9795613at2"/>
<reference evidence="2 3" key="1">
    <citation type="submission" date="2020-08" db="EMBL/GenBank/DDBJ databases">
        <title>Genomic Encyclopedia of Type Strains, Phase IV (KMG-IV): sequencing the most valuable type-strain genomes for metagenomic binning, comparative biology and taxonomic classification.</title>
        <authorList>
            <person name="Goeker M."/>
        </authorList>
    </citation>
    <scope>NUCLEOTIDE SEQUENCE [LARGE SCALE GENOMIC DNA]</scope>
    <source>
        <strain evidence="2 3">DSM 17507</strain>
    </source>
</reference>
<keyword evidence="3" id="KW-1185">Reference proteome</keyword>
<dbReference type="PANTHER" id="PTHR43802">
    <property type="entry name" value="ENOYL-COA HYDRATASE"/>
    <property type="match status" value="1"/>
</dbReference>
<proteinExistence type="inferred from homology"/>
<dbReference type="PANTHER" id="PTHR43802:SF1">
    <property type="entry name" value="IP11341P-RELATED"/>
    <property type="match status" value="1"/>
</dbReference>
<name>A0A7W7AC60_9SPHN</name>
<keyword evidence="2" id="KW-0456">Lyase</keyword>
<dbReference type="InterPro" id="IPR001753">
    <property type="entry name" value="Enoyl-CoA_hydra/iso"/>
</dbReference>
<sequence length="287" mass="31668">MSDYTYIHYDVADRIARITLDDPSSRNSLSSAMRGELVGAIKRAERDDAVSVILLAGAGPVFCSGYDLRGYSPPEGGFISAELFDKWTDQYARNCVKDWLTIWDCLKPVVCKVHGACMAGGTEVMSMCDIVFVADDARIGYPPTREMSTPDTGYFPWKMGMAHAKYMQLTGSTISGRQAAAWGWVAKSFPTDAFDAEVEKEVAALASIPPDMLAANKGSLNQAYEMMGFKNSLMMAIHWHMASARIRPNAGNFGKIAAEKGIKGYIAWRDEKWEDIDYNPKKAPKAE</sequence>
<dbReference type="Pfam" id="PF00378">
    <property type="entry name" value="ECH_1"/>
    <property type="match status" value="1"/>
</dbReference>
<organism evidence="2 3">
    <name type="scientific">Novosphingobium taihuense</name>
    <dbReference type="NCBI Taxonomy" id="260085"/>
    <lineage>
        <taxon>Bacteria</taxon>
        <taxon>Pseudomonadati</taxon>
        <taxon>Pseudomonadota</taxon>
        <taxon>Alphaproteobacteria</taxon>
        <taxon>Sphingomonadales</taxon>
        <taxon>Sphingomonadaceae</taxon>
        <taxon>Novosphingobium</taxon>
    </lineage>
</organism>
<dbReference type="AlphaFoldDB" id="A0A7W7AC60"/>
<dbReference type="RefSeq" id="WP_144904168.1">
    <property type="nucleotide sequence ID" value="NZ_JACHOA010000004.1"/>
</dbReference>
<dbReference type="Gene3D" id="3.90.226.10">
    <property type="entry name" value="2-enoyl-CoA Hydratase, Chain A, domain 1"/>
    <property type="match status" value="1"/>
</dbReference>
<dbReference type="CDD" id="cd06558">
    <property type="entry name" value="crotonase-like"/>
    <property type="match status" value="1"/>
</dbReference>
<accession>A0A7W7AC60</accession>
<protein>
    <submittedName>
        <fullName evidence="2">Enoyl-CoA hydratase</fullName>
        <ecNumber evidence="2">4.2.1.17</ecNumber>
    </submittedName>
</protein>
<evidence type="ECO:0000313" key="2">
    <source>
        <dbReference type="EMBL" id="MBB4614323.1"/>
    </source>
</evidence>
<comment type="caution">
    <text evidence="2">The sequence shown here is derived from an EMBL/GenBank/DDBJ whole genome shotgun (WGS) entry which is preliminary data.</text>
</comment>
<dbReference type="GO" id="GO:0004300">
    <property type="term" value="F:enoyl-CoA hydratase activity"/>
    <property type="evidence" value="ECO:0007669"/>
    <property type="project" value="UniProtKB-EC"/>
</dbReference>